<organism evidence="2 3">
    <name type="scientific">Penicillium diatomitis</name>
    <dbReference type="NCBI Taxonomy" id="2819901"/>
    <lineage>
        <taxon>Eukaryota</taxon>
        <taxon>Fungi</taxon>
        <taxon>Dikarya</taxon>
        <taxon>Ascomycota</taxon>
        <taxon>Pezizomycotina</taxon>
        <taxon>Eurotiomycetes</taxon>
        <taxon>Eurotiomycetidae</taxon>
        <taxon>Eurotiales</taxon>
        <taxon>Aspergillaceae</taxon>
        <taxon>Penicillium</taxon>
    </lineage>
</organism>
<reference evidence="2" key="1">
    <citation type="submission" date="2022-12" db="EMBL/GenBank/DDBJ databases">
        <authorList>
            <person name="Petersen C."/>
        </authorList>
    </citation>
    <scope>NUCLEOTIDE SEQUENCE</scope>
    <source>
        <strain evidence="2">IBT 30728</strain>
    </source>
</reference>
<dbReference type="AlphaFoldDB" id="A0A9W9XDC8"/>
<proteinExistence type="predicted"/>
<protein>
    <submittedName>
        <fullName evidence="2">Uncharacterized protein</fullName>
    </submittedName>
</protein>
<gene>
    <name evidence="2" type="ORF">N7539_004089</name>
</gene>
<dbReference type="EMBL" id="JAPWDQ010000004">
    <property type="protein sequence ID" value="KAJ5489199.1"/>
    <property type="molecule type" value="Genomic_DNA"/>
</dbReference>
<keyword evidence="1" id="KW-1133">Transmembrane helix</keyword>
<accession>A0A9W9XDC8</accession>
<dbReference type="Proteomes" id="UP001148312">
    <property type="component" value="Unassembled WGS sequence"/>
</dbReference>
<feature type="transmembrane region" description="Helical" evidence="1">
    <location>
        <begin position="6"/>
        <end position="25"/>
    </location>
</feature>
<name>A0A9W9XDC8_9EURO</name>
<keyword evidence="1" id="KW-0812">Transmembrane</keyword>
<reference evidence="2" key="2">
    <citation type="journal article" date="2023" name="IMA Fungus">
        <title>Comparative genomic study of the Penicillium genus elucidates a diverse pangenome and 15 lateral gene transfer events.</title>
        <authorList>
            <person name="Petersen C."/>
            <person name="Sorensen T."/>
            <person name="Nielsen M.R."/>
            <person name="Sondergaard T.E."/>
            <person name="Sorensen J.L."/>
            <person name="Fitzpatrick D.A."/>
            <person name="Frisvad J.C."/>
            <person name="Nielsen K.L."/>
        </authorList>
    </citation>
    <scope>NUCLEOTIDE SEQUENCE</scope>
    <source>
        <strain evidence="2">IBT 30728</strain>
    </source>
</reference>
<keyword evidence="1" id="KW-0472">Membrane</keyword>
<sequence length="228" mass="26065">MIARFIITASAVVTGGSAIYLYMLHRKLASRIEHRSHRGKLSSKSMRPTVIDSVAEDIFTEQNVALHDHSSKQVSRTALPKSISPGQLLTKLARRNMIAFSHLPQAWVMRLLSMAPEEQQSFKSAHINSLNFDKGDLVCGMYRVIERSGNKVEFDIQTRNIDYVHGRLALGYKETTSGIVFSSETFMWRRSDEIRLMPLEKPLLHWMHETAAWWLLDSGTKYLMELDS</sequence>
<evidence type="ECO:0000313" key="2">
    <source>
        <dbReference type="EMBL" id="KAJ5489199.1"/>
    </source>
</evidence>
<dbReference type="GeneID" id="81623940"/>
<evidence type="ECO:0000256" key="1">
    <source>
        <dbReference type="SAM" id="Phobius"/>
    </source>
</evidence>
<comment type="caution">
    <text evidence="2">The sequence shown here is derived from an EMBL/GenBank/DDBJ whole genome shotgun (WGS) entry which is preliminary data.</text>
</comment>
<keyword evidence="3" id="KW-1185">Reference proteome</keyword>
<evidence type="ECO:0000313" key="3">
    <source>
        <dbReference type="Proteomes" id="UP001148312"/>
    </source>
</evidence>
<dbReference type="RefSeq" id="XP_056791232.1">
    <property type="nucleotide sequence ID" value="XM_056933691.1"/>
</dbReference>